<dbReference type="OrthoDB" id="9806954at2"/>
<comment type="caution">
    <text evidence="12">The sequence shown here is derived from an EMBL/GenBank/DDBJ whole genome shotgun (WGS) entry which is preliminary data.</text>
</comment>
<dbReference type="PANTHER" id="PTHR11059">
    <property type="entry name" value="DNA REPAIR PROTEIN RECN"/>
    <property type="match status" value="1"/>
</dbReference>
<dbReference type="InterPro" id="IPR027417">
    <property type="entry name" value="P-loop_NTPase"/>
</dbReference>
<dbReference type="InterPro" id="IPR004604">
    <property type="entry name" value="DNA_recomb/repair_RecN"/>
</dbReference>
<reference evidence="12 13" key="1">
    <citation type="journal article" date="2014" name="Genome Announc.">
        <title>Draft genome sequences of eight enterohepatic helicobacter species isolated from both laboratory and wild rodents.</title>
        <authorList>
            <person name="Sheh A."/>
            <person name="Shen Z."/>
            <person name="Fox J.G."/>
        </authorList>
    </citation>
    <scope>NUCLEOTIDE SEQUENCE [LARGE SCALE GENOMIC DNA]</scope>
    <source>
        <strain evidence="12 13">MIT 97-6194</strain>
    </source>
</reference>
<feature type="compositionally biased region" description="Basic and acidic residues" evidence="10">
    <location>
        <begin position="91"/>
        <end position="110"/>
    </location>
</feature>
<evidence type="ECO:0000256" key="8">
    <source>
        <dbReference type="ARBA" id="ARBA00033408"/>
    </source>
</evidence>
<name>A0A347VRU4_9HELI</name>
<evidence type="ECO:0000256" key="1">
    <source>
        <dbReference type="ARBA" id="ARBA00003618"/>
    </source>
</evidence>
<gene>
    <name evidence="11" type="ORF">DCO61_02420</name>
    <name evidence="12" type="ORF">LS64_008375</name>
</gene>
<dbReference type="GO" id="GO:0005524">
    <property type="term" value="F:ATP binding"/>
    <property type="evidence" value="ECO:0007669"/>
    <property type="project" value="UniProtKB-KW"/>
</dbReference>
<keyword evidence="4" id="KW-0547">Nucleotide-binding</keyword>
<dbReference type="RefSeq" id="WP_052062634.1">
    <property type="nucleotide sequence ID" value="NZ_JRMP02000013.1"/>
</dbReference>
<evidence type="ECO:0000313" key="13">
    <source>
        <dbReference type="Proteomes" id="UP000029714"/>
    </source>
</evidence>
<evidence type="ECO:0000256" key="9">
    <source>
        <dbReference type="SAM" id="Coils"/>
    </source>
</evidence>
<keyword evidence="13" id="KW-1185">Reference proteome</keyword>
<dbReference type="GO" id="GO:0006310">
    <property type="term" value="P:DNA recombination"/>
    <property type="evidence" value="ECO:0007669"/>
    <property type="project" value="InterPro"/>
</dbReference>
<proteinExistence type="inferred from homology"/>
<protein>
    <recommendedName>
        <fullName evidence="3">DNA repair protein RecN</fullName>
    </recommendedName>
    <alternativeName>
        <fullName evidence="8">Recombination protein N</fullName>
    </alternativeName>
</protein>
<evidence type="ECO:0000256" key="2">
    <source>
        <dbReference type="ARBA" id="ARBA00009441"/>
    </source>
</evidence>
<dbReference type="Gene3D" id="3.40.50.300">
    <property type="entry name" value="P-loop containing nucleotide triphosphate hydrolases"/>
    <property type="match status" value="2"/>
</dbReference>
<keyword evidence="9" id="KW-0175">Coiled coil</keyword>
<reference evidence="11 14" key="4">
    <citation type="submission" date="2019-12" db="EMBL/GenBank/DDBJ databases">
        <title>Multi-Generational Helicobacter saguini Isolates.</title>
        <authorList>
            <person name="Mannion A."/>
            <person name="Shen Z."/>
            <person name="Fox J.G."/>
        </authorList>
    </citation>
    <scope>NUCLEOTIDE SEQUENCE [LARGE SCALE GENOMIC DNA]</scope>
    <source>
        <strain evidence="11">16-048</strain>
        <strain evidence="14">16-048 (F4)</strain>
    </source>
</reference>
<keyword evidence="7" id="KW-0234">DNA repair</keyword>
<evidence type="ECO:0000313" key="12">
    <source>
        <dbReference type="EMBL" id="TLD93635.1"/>
    </source>
</evidence>
<evidence type="ECO:0000256" key="6">
    <source>
        <dbReference type="ARBA" id="ARBA00022840"/>
    </source>
</evidence>
<accession>A0A347VRU4</accession>
<evidence type="ECO:0000256" key="7">
    <source>
        <dbReference type="ARBA" id="ARBA00023204"/>
    </source>
</evidence>
<comment type="function">
    <text evidence="1">May be involved in recombinational repair of damaged DNA.</text>
</comment>
<evidence type="ECO:0000256" key="10">
    <source>
        <dbReference type="SAM" id="MobiDB-lite"/>
    </source>
</evidence>
<dbReference type="Proteomes" id="UP000477070">
    <property type="component" value="Unassembled WGS sequence"/>
</dbReference>
<dbReference type="GO" id="GO:0006281">
    <property type="term" value="P:DNA repair"/>
    <property type="evidence" value="ECO:0007669"/>
    <property type="project" value="UniProtKB-KW"/>
</dbReference>
<dbReference type="PANTHER" id="PTHR11059:SF0">
    <property type="entry name" value="DNA REPAIR PROTEIN RECN"/>
    <property type="match status" value="1"/>
</dbReference>
<dbReference type="SUPFAM" id="SSF52540">
    <property type="entry name" value="P-loop containing nucleoside triphosphate hydrolases"/>
    <property type="match status" value="2"/>
</dbReference>
<dbReference type="EMBL" id="QBIU01000001">
    <property type="protein sequence ID" value="MWV68908.1"/>
    <property type="molecule type" value="Genomic_DNA"/>
</dbReference>
<comment type="similarity">
    <text evidence="2">Belongs to the RecN family.</text>
</comment>
<dbReference type="AlphaFoldDB" id="A0A347VRU4"/>
<feature type="coiled-coil region" evidence="9">
    <location>
        <begin position="400"/>
        <end position="427"/>
    </location>
</feature>
<evidence type="ECO:0000313" key="11">
    <source>
        <dbReference type="EMBL" id="MWV68908.1"/>
    </source>
</evidence>
<dbReference type="GO" id="GO:0043590">
    <property type="term" value="C:bacterial nucleoid"/>
    <property type="evidence" value="ECO:0007669"/>
    <property type="project" value="TreeGrafter"/>
</dbReference>
<dbReference type="EMBL" id="JRMP02000013">
    <property type="protein sequence ID" value="TLD93635.1"/>
    <property type="molecule type" value="Genomic_DNA"/>
</dbReference>
<evidence type="ECO:0000256" key="5">
    <source>
        <dbReference type="ARBA" id="ARBA00022763"/>
    </source>
</evidence>
<evidence type="ECO:0000256" key="3">
    <source>
        <dbReference type="ARBA" id="ARBA00021315"/>
    </source>
</evidence>
<organism evidence="12 13">
    <name type="scientific">Helicobacter saguini</name>
    <dbReference type="NCBI Taxonomy" id="1548018"/>
    <lineage>
        <taxon>Bacteria</taxon>
        <taxon>Pseudomonadati</taxon>
        <taxon>Campylobacterota</taxon>
        <taxon>Epsilonproteobacteria</taxon>
        <taxon>Campylobacterales</taxon>
        <taxon>Helicobacteraceae</taxon>
        <taxon>Helicobacter</taxon>
    </lineage>
</organism>
<reference evidence="12 13" key="2">
    <citation type="journal article" date="2016" name="Infect. Immun.">
        <title>Helicobacter saguini, a Novel Helicobacter Isolated from Cotton-Top Tamarins with Ulcerative Colitis, Has Proinflammatory Properties and Induces Typhlocolitis and Dysplasia in Gnotobiotic IL-10-/- Mice.</title>
        <authorList>
            <person name="Shen Z."/>
            <person name="Mannion A."/>
            <person name="Whary M.T."/>
            <person name="Muthupalani S."/>
            <person name="Sheh A."/>
            <person name="Feng Y."/>
            <person name="Gong G."/>
            <person name="Vandamme P."/>
            <person name="Holcombe H.R."/>
            <person name="Paster B.J."/>
            <person name="Fox J.G."/>
        </authorList>
    </citation>
    <scope>NUCLEOTIDE SEQUENCE [LARGE SCALE GENOMIC DNA]</scope>
    <source>
        <strain evidence="12 13">MIT 97-6194</strain>
    </source>
</reference>
<dbReference type="GO" id="GO:0009432">
    <property type="term" value="P:SOS response"/>
    <property type="evidence" value="ECO:0007669"/>
    <property type="project" value="TreeGrafter"/>
</dbReference>
<feature type="region of interest" description="Disordered" evidence="10">
    <location>
        <begin position="91"/>
        <end position="134"/>
    </location>
</feature>
<evidence type="ECO:0000256" key="4">
    <source>
        <dbReference type="ARBA" id="ARBA00022741"/>
    </source>
</evidence>
<keyword evidence="5" id="KW-0227">DNA damage</keyword>
<sequence length="667" mass="75234">MIRSILINNGNGFNRVNVRVSEGFNVVSGVSGAGKSVFFNLILSAFGLKDALAELVELNIELPLESNNIESNGKKDSKKVIESKTLKEKSYSERAESSSKNTKDSKEKLGNIESNTTHIERSETSKNKSSISKISKDSIESKNMDIWLNMGEDSKNLANIFENYGILLDENIANFSVLKKNSTRYFINNQNISKKKLSELSSNFVKYISIKDASELESENILHILDSAIMLQNATFSVSLSEYKSNFLEYKAVKAELDSIIEKQKNLANLKEFAEFEIDKIKKINPQIGEYDKLLMDKKNLSKKEKVLQSCQKALDFLDNFESVNKALELLNIDNSVFSSVMLDVRASLENALSEFENLDIEPEMLLDRISALADIIRRYGSESEALETLKKQEKFLSECENIEFDMTNLEKKCNDLKHNLNKLCEKITQFRLDSIPFLAKELCHFSHKLRLGDITLNLTKAEMSESGGDKIEILLDSKSKNVLSAGEYNRVRLAVLCSMVSVENMEFSSLGNNNKIIESKTKKAKSSKNAKMKDSKVIESTNIKDSKADCHEFANANSRNDKKIGILILDEIDANLSGEESEGVAELLAFLSQKYQIFAISHQPFMPIFADSHFLITKDSKNNAEIKLLDNENKIKEIARMISGSHLDSNAINYVTKLLEKHKQRI</sequence>
<keyword evidence="6" id="KW-0067">ATP-binding</keyword>
<dbReference type="Proteomes" id="UP000029714">
    <property type="component" value="Unassembled WGS sequence"/>
</dbReference>
<evidence type="ECO:0000313" key="14">
    <source>
        <dbReference type="Proteomes" id="UP000477070"/>
    </source>
</evidence>
<reference evidence="12" key="3">
    <citation type="submission" date="2018-04" db="EMBL/GenBank/DDBJ databases">
        <authorList>
            <person name="Sheh A."/>
            <person name="Shen Z."/>
            <person name="Mannion A.J."/>
            <person name="Fox J.G."/>
        </authorList>
    </citation>
    <scope>NUCLEOTIDE SEQUENCE</scope>
    <source>
        <strain evidence="12">MIT 97-6194</strain>
    </source>
</reference>